<dbReference type="PANTHER" id="PTHR43022">
    <property type="entry name" value="PROTEIN SMF"/>
    <property type="match status" value="1"/>
</dbReference>
<dbReference type="GO" id="GO:0009294">
    <property type="term" value="P:DNA-mediated transformation"/>
    <property type="evidence" value="ECO:0007669"/>
    <property type="project" value="InterPro"/>
</dbReference>
<sequence length="292" mass="33415">MILTTRHLLLLLVYSGFTTRQIYNYFPHIMNYQGTKQDLTKQLTQDLSQYNDARIQAKLQRFINLDIRMIEQALTNGKIDAVSIDDARYPQLLKHIYDPPLILFSRGNLALLQHSRTLAIVGSRQHTHYTNQALNVLFPHFAKARLTIISGLANGADAIAHEQAIQFGCNTIAVLGFGHFHHYPKQTQKLRHHIDTHFLSISEYPPYTRPAKFRFPERNRLISGLSQGVLITEAKERSGALITVDQALDQNRNVYVLPGDMFNPYTKGNMLRVQEGAEIVLTEMDILKDYCQ</sequence>
<dbReference type="Pfam" id="PF02481">
    <property type="entry name" value="DNA_processg_A"/>
    <property type="match status" value="1"/>
</dbReference>
<dbReference type="Gene3D" id="3.40.50.450">
    <property type="match status" value="1"/>
</dbReference>
<evidence type="ECO:0000313" key="4">
    <source>
        <dbReference type="Proteomes" id="UP000242752"/>
    </source>
</evidence>
<dbReference type="InterPro" id="IPR003488">
    <property type="entry name" value="DprA"/>
</dbReference>
<evidence type="ECO:0000256" key="1">
    <source>
        <dbReference type="ARBA" id="ARBA00006525"/>
    </source>
</evidence>
<evidence type="ECO:0000313" key="3">
    <source>
        <dbReference type="EMBL" id="PNZ27307.1"/>
    </source>
</evidence>
<proteinExistence type="inferred from homology"/>
<comment type="caution">
    <text evidence="3">The sequence shown here is derived from an EMBL/GenBank/DDBJ whole genome shotgun (WGS) entry which is preliminary data.</text>
</comment>
<dbReference type="OrthoDB" id="9785707at2"/>
<reference evidence="3 4" key="1">
    <citation type="submission" date="2017-08" db="EMBL/GenBank/DDBJ databases">
        <title>Draft genome sequences of 64 type strains of genus Staph aureus.</title>
        <authorList>
            <person name="Cole K."/>
            <person name="Golubchik T."/>
            <person name="Russell J."/>
            <person name="Foster D."/>
            <person name="Llewelyn M."/>
            <person name="Wilson D."/>
            <person name="Crook D."/>
            <person name="Paul J."/>
        </authorList>
    </citation>
    <scope>NUCLEOTIDE SEQUENCE [LARGE SCALE GENOMIC DNA]</scope>
    <source>
        <strain evidence="3 4">DSM 21968</strain>
    </source>
</reference>
<dbReference type="RefSeq" id="WP_103358244.1">
    <property type="nucleotide sequence ID" value="NZ_CP113107.1"/>
</dbReference>
<dbReference type="InterPro" id="IPR057666">
    <property type="entry name" value="DrpA_SLOG"/>
</dbReference>
<comment type="similarity">
    <text evidence="1">Belongs to the DprA/Smf family.</text>
</comment>
<protein>
    <submittedName>
        <fullName evidence="3">DNA-protecting protein DprA</fullName>
    </submittedName>
</protein>
<accession>A0A2K3YNX8</accession>
<gene>
    <name evidence="3" type="primary">dprA</name>
    <name evidence="3" type="ORF">CD122_06800</name>
</gene>
<dbReference type="AlphaFoldDB" id="A0A2K3YNX8"/>
<evidence type="ECO:0000259" key="2">
    <source>
        <dbReference type="Pfam" id="PF02481"/>
    </source>
</evidence>
<feature type="domain" description="Smf/DprA SLOG" evidence="2">
    <location>
        <begin position="82"/>
        <end position="289"/>
    </location>
</feature>
<name>A0A2K3YNX8_9STAP</name>
<organism evidence="3 4">
    <name type="scientific">Staphylococcus rostri</name>
    <dbReference type="NCBI Taxonomy" id="522262"/>
    <lineage>
        <taxon>Bacteria</taxon>
        <taxon>Bacillati</taxon>
        <taxon>Bacillota</taxon>
        <taxon>Bacilli</taxon>
        <taxon>Bacillales</taxon>
        <taxon>Staphylococcaceae</taxon>
        <taxon>Staphylococcus</taxon>
    </lineage>
</organism>
<dbReference type="NCBIfam" id="TIGR00732">
    <property type="entry name" value="dprA"/>
    <property type="match status" value="1"/>
</dbReference>
<keyword evidence="4" id="KW-1185">Reference proteome</keyword>
<dbReference type="Proteomes" id="UP000242752">
    <property type="component" value="Unassembled WGS sequence"/>
</dbReference>
<dbReference type="PANTHER" id="PTHR43022:SF1">
    <property type="entry name" value="PROTEIN SMF"/>
    <property type="match status" value="1"/>
</dbReference>
<dbReference type="SUPFAM" id="SSF102405">
    <property type="entry name" value="MCP/YpsA-like"/>
    <property type="match status" value="1"/>
</dbReference>
<dbReference type="EMBL" id="PPRF01000040">
    <property type="protein sequence ID" value="PNZ27307.1"/>
    <property type="molecule type" value="Genomic_DNA"/>
</dbReference>